<dbReference type="EMBL" id="JAVRFB010000005">
    <property type="protein sequence ID" value="MDT0401973.1"/>
    <property type="molecule type" value="Genomic_DNA"/>
</dbReference>
<dbReference type="Proteomes" id="UP001180503">
    <property type="component" value="Unassembled WGS sequence"/>
</dbReference>
<sequence length="47" mass="5069">MDTRVLLTTYTNALAAALRENPPLLLDGDEELLERVDVTTVNAGPGE</sequence>
<comment type="caution">
    <text evidence="1">The sequence shown here is derived from an EMBL/GenBank/DDBJ whole genome shotgun (WGS) entry which is preliminary data.</text>
</comment>
<evidence type="ECO:0000313" key="1">
    <source>
        <dbReference type="EMBL" id="MDT0401973.1"/>
    </source>
</evidence>
<name>A0ABU2QDH1_9ACTN</name>
<accession>A0ABU2QDH1</accession>
<evidence type="ECO:0000313" key="2">
    <source>
        <dbReference type="Proteomes" id="UP001180503"/>
    </source>
</evidence>
<organism evidence="1 2">
    <name type="scientific">Streptomyces edwardsiae</name>
    <dbReference type="NCBI Taxonomy" id="3075527"/>
    <lineage>
        <taxon>Bacteria</taxon>
        <taxon>Bacillati</taxon>
        <taxon>Actinomycetota</taxon>
        <taxon>Actinomycetes</taxon>
        <taxon>Kitasatosporales</taxon>
        <taxon>Streptomycetaceae</taxon>
        <taxon>Streptomyces</taxon>
    </lineage>
</organism>
<gene>
    <name evidence="1" type="ORF">RM528_08885</name>
</gene>
<proteinExistence type="predicted"/>
<protein>
    <submittedName>
        <fullName evidence="1">Uncharacterized protein</fullName>
    </submittedName>
</protein>
<dbReference type="RefSeq" id="WP_311709695.1">
    <property type="nucleotide sequence ID" value="NZ_JAVRFB010000005.1"/>
</dbReference>
<reference evidence="2" key="1">
    <citation type="submission" date="2023-07" db="EMBL/GenBank/DDBJ databases">
        <title>30 novel species of actinomycetes from the DSMZ collection.</title>
        <authorList>
            <person name="Nouioui I."/>
        </authorList>
    </citation>
    <scope>NUCLEOTIDE SEQUENCE [LARGE SCALE GENOMIC DNA]</scope>
    <source>
        <strain evidence="2">DSM 41635</strain>
    </source>
</reference>